<feature type="transmembrane region" description="Helical" evidence="1">
    <location>
        <begin position="191"/>
        <end position="210"/>
    </location>
</feature>
<dbReference type="RefSeq" id="WP_110125273.1">
    <property type="nucleotide sequence ID" value="NZ_QHLY01000005.1"/>
</dbReference>
<dbReference type="Proteomes" id="UP000246722">
    <property type="component" value="Unassembled WGS sequence"/>
</dbReference>
<keyword evidence="1" id="KW-1133">Transmembrane helix</keyword>
<dbReference type="OrthoDB" id="3078421at2"/>
<reference evidence="2 3" key="1">
    <citation type="submission" date="2018-05" db="EMBL/GenBank/DDBJ databases">
        <title>Genetic diversity of glacier-inhabiting Cryobacterium bacteria in China and description of Cryobacterium mengkeensis sp. nov. and Arthrobacter glacialis sp. nov.</title>
        <authorList>
            <person name="Liu Q."/>
            <person name="Xin Y.-H."/>
        </authorList>
    </citation>
    <scope>NUCLEOTIDE SEQUENCE [LARGE SCALE GENOMIC DNA]</scope>
    <source>
        <strain evidence="2 3">SK-1</strain>
    </source>
</reference>
<feature type="transmembrane region" description="Helical" evidence="1">
    <location>
        <begin position="20"/>
        <end position="39"/>
    </location>
</feature>
<gene>
    <name evidence="2" type="ORF">CTB96_02150</name>
</gene>
<comment type="caution">
    <text evidence="2">The sequence shown here is derived from an EMBL/GenBank/DDBJ whole genome shotgun (WGS) entry which is preliminary data.</text>
</comment>
<evidence type="ECO:0000313" key="2">
    <source>
        <dbReference type="EMBL" id="PXA71750.1"/>
    </source>
</evidence>
<keyword evidence="1" id="KW-0472">Membrane</keyword>
<feature type="transmembrane region" description="Helical" evidence="1">
    <location>
        <begin position="51"/>
        <end position="74"/>
    </location>
</feature>
<dbReference type="AlphaFoldDB" id="A0A318A3J1"/>
<feature type="transmembrane region" description="Helical" evidence="1">
    <location>
        <begin position="86"/>
        <end position="105"/>
    </location>
</feature>
<dbReference type="EMBL" id="QHLY01000005">
    <property type="protein sequence ID" value="PXA71750.1"/>
    <property type="molecule type" value="Genomic_DNA"/>
</dbReference>
<proteinExistence type="predicted"/>
<protein>
    <submittedName>
        <fullName evidence="2">Uncharacterized protein</fullName>
    </submittedName>
</protein>
<accession>A0A318A3J1</accession>
<feature type="transmembrane region" description="Helical" evidence="1">
    <location>
        <begin position="252"/>
        <end position="270"/>
    </location>
</feature>
<evidence type="ECO:0000256" key="1">
    <source>
        <dbReference type="SAM" id="Phobius"/>
    </source>
</evidence>
<evidence type="ECO:0000313" key="3">
    <source>
        <dbReference type="Proteomes" id="UP000246722"/>
    </source>
</evidence>
<keyword evidence="1" id="KW-0812">Transmembrane</keyword>
<organism evidence="2 3">
    <name type="scientific">Cryobacterium arcticum</name>
    <dbReference type="NCBI Taxonomy" id="670052"/>
    <lineage>
        <taxon>Bacteria</taxon>
        <taxon>Bacillati</taxon>
        <taxon>Actinomycetota</taxon>
        <taxon>Actinomycetes</taxon>
        <taxon>Micrococcales</taxon>
        <taxon>Microbacteriaceae</taxon>
        <taxon>Cryobacterium</taxon>
    </lineage>
</organism>
<feature type="transmembrane region" description="Helical" evidence="1">
    <location>
        <begin position="222"/>
        <end position="240"/>
    </location>
</feature>
<keyword evidence="3" id="KW-1185">Reference proteome</keyword>
<feature type="transmembrane region" description="Helical" evidence="1">
    <location>
        <begin position="154"/>
        <end position="176"/>
    </location>
</feature>
<feature type="transmembrane region" description="Helical" evidence="1">
    <location>
        <begin position="111"/>
        <end position="134"/>
    </location>
</feature>
<name>A0A318A3J1_9MICO</name>
<sequence>MTRIQWGLKGADRLSPFARWLAVLLVPFLMVASVLLYVFPTRTDQLFAWTIAPPLSALLLACAYIGGIWFFVRVARETRWHRVHRGFIAVVVFATLLGLATALHWDRFHQGTFIFVVWATLYAITPFLAAAVLVLHRGVDNGRPEERDYLLHGVVRVVLVAVGLAALAAGLALFLFPVEFGGLWAWELTPLTARVVGAVLTLPGMVNVWMLRDARWSSYRQVFQAQIVSLAFILLALLLGRDALTGPSAVPVVAGLCFSFLAYVTFYAYCERRLRAA</sequence>